<reference evidence="2 3" key="1">
    <citation type="journal article" date="2024" name="J Genomics">
        <title>Draft genome sequencing and assembly of Favolaschia claudopus CIRM-BRFM 2984 isolated from oak limbs.</title>
        <authorList>
            <person name="Navarro D."/>
            <person name="Drula E."/>
            <person name="Chaduli D."/>
            <person name="Cazenave R."/>
            <person name="Ahrendt S."/>
            <person name="Wang J."/>
            <person name="Lipzen A."/>
            <person name="Daum C."/>
            <person name="Barry K."/>
            <person name="Grigoriev I.V."/>
            <person name="Favel A."/>
            <person name="Rosso M.N."/>
            <person name="Martin F."/>
        </authorList>
    </citation>
    <scope>NUCLEOTIDE SEQUENCE [LARGE SCALE GENOMIC DNA]</scope>
    <source>
        <strain evidence="2 3">CIRM-BRFM 2984</strain>
    </source>
</reference>
<comment type="caution">
    <text evidence="2">The sequence shown here is derived from an EMBL/GenBank/DDBJ whole genome shotgun (WGS) entry which is preliminary data.</text>
</comment>
<evidence type="ECO:0000313" key="2">
    <source>
        <dbReference type="EMBL" id="KAK7006465.1"/>
    </source>
</evidence>
<accession>A0AAW0ACB4</accession>
<name>A0AAW0ACB4_9AGAR</name>
<evidence type="ECO:0000313" key="3">
    <source>
        <dbReference type="Proteomes" id="UP001362999"/>
    </source>
</evidence>
<dbReference type="InterPro" id="IPR046521">
    <property type="entry name" value="DUF6698"/>
</dbReference>
<feature type="compositionally biased region" description="Acidic residues" evidence="1">
    <location>
        <begin position="389"/>
        <end position="398"/>
    </location>
</feature>
<sequence>MSDSANPTATQSSPVPPTIDEIRAATRASVQAKIAASALDKGKKKRKAAANRNDNDDPPTYAWYGRNLVRNGCGPFERFHPVVEFGVRYEITDPDERVAPEALGPEERRFFDIWEILKAVIPGLADDMINLGGDVQTRRSACAQLEAGAKGCRSDDTGGLKIAILDWLLPPPPPPLPGQDPTPLPVLTPPIPKRGKKAPRGLNHPVTAAALRPIAYPDTPETYEKMKEGDKKFKILGRKLPAFMFAWGQVYDKENVEAGYLQGHTMRAAVRHIYLGPSAALEPAGSGKGKAGNAAINGVTALTARDIAYVACQVRVSGFLRGYLLTFIKVRFAMSSVEEWNLMDDEFSYRVFYWKVVESLRDDEGQAILDRFNKDVFGNLTSNSQSDNTSDDSEDEVEVMNRQRVAKRTRPTPTPPSE</sequence>
<feature type="region of interest" description="Disordered" evidence="1">
    <location>
        <begin position="36"/>
        <end position="59"/>
    </location>
</feature>
<dbReference type="Pfam" id="PF20414">
    <property type="entry name" value="DUF6698"/>
    <property type="match status" value="2"/>
</dbReference>
<dbReference type="AlphaFoldDB" id="A0AAW0ACB4"/>
<feature type="region of interest" description="Disordered" evidence="1">
    <location>
        <begin position="380"/>
        <end position="418"/>
    </location>
</feature>
<dbReference type="EMBL" id="JAWWNJ010000076">
    <property type="protein sequence ID" value="KAK7006465.1"/>
    <property type="molecule type" value="Genomic_DNA"/>
</dbReference>
<protein>
    <submittedName>
        <fullName evidence="2">Uncharacterized protein</fullName>
    </submittedName>
</protein>
<proteinExistence type="predicted"/>
<organism evidence="2 3">
    <name type="scientific">Favolaschia claudopus</name>
    <dbReference type="NCBI Taxonomy" id="2862362"/>
    <lineage>
        <taxon>Eukaryota</taxon>
        <taxon>Fungi</taxon>
        <taxon>Dikarya</taxon>
        <taxon>Basidiomycota</taxon>
        <taxon>Agaricomycotina</taxon>
        <taxon>Agaricomycetes</taxon>
        <taxon>Agaricomycetidae</taxon>
        <taxon>Agaricales</taxon>
        <taxon>Marasmiineae</taxon>
        <taxon>Mycenaceae</taxon>
        <taxon>Favolaschia</taxon>
    </lineage>
</organism>
<keyword evidence="3" id="KW-1185">Reference proteome</keyword>
<dbReference type="Proteomes" id="UP001362999">
    <property type="component" value="Unassembled WGS sequence"/>
</dbReference>
<gene>
    <name evidence="2" type="ORF">R3P38DRAFT_3367058</name>
</gene>
<evidence type="ECO:0000256" key="1">
    <source>
        <dbReference type="SAM" id="MobiDB-lite"/>
    </source>
</evidence>